<dbReference type="InterPro" id="IPR015655">
    <property type="entry name" value="PP2C"/>
</dbReference>
<dbReference type="PANTHER" id="PTHR47992">
    <property type="entry name" value="PROTEIN PHOSPHATASE"/>
    <property type="match status" value="1"/>
</dbReference>
<dbReference type="SUPFAM" id="SSF81606">
    <property type="entry name" value="PP2C-like"/>
    <property type="match status" value="1"/>
</dbReference>
<dbReference type="InterPro" id="IPR001932">
    <property type="entry name" value="PPM-type_phosphatase-like_dom"/>
</dbReference>
<gene>
    <name evidence="2" type="ORF">E5Z56_02740</name>
</gene>
<evidence type="ECO:0000313" key="2">
    <source>
        <dbReference type="EMBL" id="QCT06329.1"/>
    </source>
</evidence>
<protein>
    <submittedName>
        <fullName evidence="2">Serine/threonine-protein phosphatase</fullName>
    </submittedName>
</protein>
<dbReference type="InterPro" id="IPR036457">
    <property type="entry name" value="PPM-type-like_dom_sf"/>
</dbReference>
<dbReference type="SMART" id="SM00332">
    <property type="entry name" value="PP2Cc"/>
    <property type="match status" value="1"/>
</dbReference>
<dbReference type="PROSITE" id="PS51746">
    <property type="entry name" value="PPM_2"/>
    <property type="match status" value="1"/>
</dbReference>
<dbReference type="Gene3D" id="3.60.40.10">
    <property type="entry name" value="PPM-type phosphatase domain"/>
    <property type="match status" value="1"/>
</dbReference>
<dbReference type="EMBL" id="CP039381">
    <property type="protein sequence ID" value="QCT06329.1"/>
    <property type="molecule type" value="Genomic_DNA"/>
</dbReference>
<dbReference type="AlphaFoldDB" id="A0A4P8XW74"/>
<keyword evidence="3" id="KW-1185">Reference proteome</keyword>
<sequence>MENKHYRIKYHAMSTTGNVRKNNEDNLLCDGHSRDINDEEDFSYYGEILSDDSKILAVFDGMGGGEQGEVASSMATDVARNYNFGDESKSLSDHILECAKEMNNKVHTYAEENQLEHMGTTFAGIVFGKNEISIGNVGDSRIYKVRNGKIEQLSVDHVLPEELKSFKNIITQYVGMGEEEKEFSPALSTEEYCNGDRYIICSDGLTEKLNDEEVGVLCHVAQSVTDASDILVSQALGQGSNDNITVIVCELEELTS</sequence>
<dbReference type="GO" id="GO:0004722">
    <property type="term" value="F:protein serine/threonine phosphatase activity"/>
    <property type="evidence" value="ECO:0007669"/>
    <property type="project" value="InterPro"/>
</dbReference>
<dbReference type="OrthoDB" id="9801841at2"/>
<evidence type="ECO:0000259" key="1">
    <source>
        <dbReference type="PROSITE" id="PS51746"/>
    </source>
</evidence>
<dbReference type="RefSeq" id="WP_138156413.1">
    <property type="nucleotide sequence ID" value="NZ_CP039381.1"/>
</dbReference>
<dbReference type="Proteomes" id="UP000301475">
    <property type="component" value="Chromosome"/>
</dbReference>
<dbReference type="KEGG" id="ruj:E5Z56_02740"/>
<name>A0A4P8XW74_9FIRM</name>
<dbReference type="SMART" id="SM00331">
    <property type="entry name" value="PP2C_SIG"/>
    <property type="match status" value="1"/>
</dbReference>
<accession>A0A4P8XW74</accession>
<reference evidence="2 3" key="1">
    <citation type="submission" date="2019-04" db="EMBL/GenBank/DDBJ databases">
        <authorList>
            <person name="Embree M."/>
            <person name="Gaffney J.R."/>
        </authorList>
    </citation>
    <scope>NUCLEOTIDE SEQUENCE [LARGE SCALE GENOMIC DNA]</scope>
    <source>
        <strain evidence="2 3">JE7A12</strain>
    </source>
</reference>
<proteinExistence type="predicted"/>
<dbReference type="CDD" id="cd00143">
    <property type="entry name" value="PP2Cc"/>
    <property type="match status" value="1"/>
</dbReference>
<organism evidence="2 3">
    <name type="scientific">Ruminococcus bovis</name>
    <dbReference type="NCBI Taxonomy" id="2564099"/>
    <lineage>
        <taxon>Bacteria</taxon>
        <taxon>Bacillati</taxon>
        <taxon>Bacillota</taxon>
        <taxon>Clostridia</taxon>
        <taxon>Eubacteriales</taxon>
        <taxon>Oscillospiraceae</taxon>
        <taxon>Ruminococcus</taxon>
    </lineage>
</organism>
<dbReference type="Pfam" id="PF13672">
    <property type="entry name" value="PP2C_2"/>
    <property type="match status" value="1"/>
</dbReference>
<feature type="domain" description="PPM-type phosphatase" evidence="1">
    <location>
        <begin position="9"/>
        <end position="251"/>
    </location>
</feature>
<evidence type="ECO:0000313" key="3">
    <source>
        <dbReference type="Proteomes" id="UP000301475"/>
    </source>
</evidence>